<dbReference type="Proteomes" id="UP001456344">
    <property type="component" value="Chromosome"/>
</dbReference>
<protein>
    <submittedName>
        <fullName evidence="1">Uncharacterized protein</fullName>
    </submittedName>
</protein>
<accession>A0ACD5B8D5</accession>
<organism evidence="1 2">
    <name type="scientific">Amycolatopsis coloradensis</name>
    <dbReference type="NCBI Taxonomy" id="76021"/>
    <lineage>
        <taxon>Bacteria</taxon>
        <taxon>Bacillati</taxon>
        <taxon>Actinomycetota</taxon>
        <taxon>Actinomycetes</taxon>
        <taxon>Pseudonocardiales</taxon>
        <taxon>Pseudonocardiaceae</taxon>
        <taxon>Amycolatopsis</taxon>
    </lineage>
</organism>
<keyword evidence="2" id="KW-1185">Reference proteome</keyword>
<gene>
    <name evidence="1" type="ORF">LCL61_08740</name>
</gene>
<name>A0ACD5B8D5_9PSEU</name>
<evidence type="ECO:0000313" key="1">
    <source>
        <dbReference type="EMBL" id="WYW15636.1"/>
    </source>
</evidence>
<dbReference type="EMBL" id="CP150484">
    <property type="protein sequence ID" value="WYW15636.1"/>
    <property type="molecule type" value="Genomic_DNA"/>
</dbReference>
<sequence>MTSTYEKFLADLPANMIAKVSELSTLGRRTMIDEEVELLRPLFAKYDTNEDAVIALHAVFLHKAAMISCPDDFAVPAAVLFGLGRALRPECRVVPADVVLNVLAHTIRAALAAADARDTVDARRHLELARSWMAHAYLVAGVESGGAR</sequence>
<evidence type="ECO:0000313" key="2">
    <source>
        <dbReference type="Proteomes" id="UP001456344"/>
    </source>
</evidence>
<proteinExistence type="predicted"/>
<reference evidence="1" key="1">
    <citation type="submission" date="2023-10" db="EMBL/GenBank/DDBJ databases">
        <title>Whole genome sequencing of actinobacterial strain Amycolatopsis sp. (BCA-696) identifies the underlying plant growth-promoting genes.</title>
        <authorList>
            <person name="Gandham P."/>
            <person name="Vadla N."/>
            <person name="Saji A."/>
            <person name="Srinivas V."/>
            <person name="Ruperao P."/>
            <person name="Selvanayagam S."/>
            <person name="Saxena R.K."/>
            <person name="Rathore A."/>
            <person name="Gopalakrishnan S."/>
            <person name="Thakur V."/>
        </authorList>
    </citation>
    <scope>NUCLEOTIDE SEQUENCE</scope>
    <source>
        <strain evidence="1">BCA-696</strain>
    </source>
</reference>